<sequence length="76" mass="8482">MGSYAKKTNRRSYEDRSFSVRAVHRDQPDLHKLAEVLIRLTLQETGRTRAEHRAAELPDTYRPATGGASASTAIAQ</sequence>
<dbReference type="AlphaFoldDB" id="A0A2N6PGF4"/>
<name>A0A2N6PGF4_9MICO</name>
<proteinExistence type="predicted"/>
<protein>
    <submittedName>
        <fullName evidence="2">Uncharacterized protein</fullName>
    </submittedName>
</protein>
<dbReference type="EMBL" id="PNFZ01000005">
    <property type="protein sequence ID" value="PMB97761.1"/>
    <property type="molecule type" value="Genomic_DNA"/>
</dbReference>
<feature type="compositionally biased region" description="Basic and acidic residues" evidence="1">
    <location>
        <begin position="46"/>
        <end position="56"/>
    </location>
</feature>
<comment type="caution">
    <text evidence="2">The sequence shown here is derived from an EMBL/GenBank/DDBJ whole genome shotgun (WGS) entry which is preliminary data.</text>
</comment>
<dbReference type="Proteomes" id="UP000235703">
    <property type="component" value="Unassembled WGS sequence"/>
</dbReference>
<gene>
    <name evidence="2" type="ORF">CJ198_10245</name>
</gene>
<keyword evidence="3" id="KW-1185">Reference proteome</keyword>
<dbReference type="RefSeq" id="WP_061228216.1">
    <property type="nucleotide sequence ID" value="NZ_PNFZ01000005.1"/>
</dbReference>
<organism evidence="2 3">
    <name type="scientific">Brevibacterium luteolum</name>
    <dbReference type="NCBI Taxonomy" id="199591"/>
    <lineage>
        <taxon>Bacteria</taxon>
        <taxon>Bacillati</taxon>
        <taxon>Actinomycetota</taxon>
        <taxon>Actinomycetes</taxon>
        <taxon>Micrococcales</taxon>
        <taxon>Brevibacteriaceae</taxon>
        <taxon>Brevibacterium</taxon>
    </lineage>
</organism>
<evidence type="ECO:0000313" key="2">
    <source>
        <dbReference type="EMBL" id="PMB97761.1"/>
    </source>
</evidence>
<dbReference type="OrthoDB" id="3730586at2"/>
<feature type="region of interest" description="Disordered" evidence="1">
    <location>
        <begin position="45"/>
        <end position="76"/>
    </location>
</feature>
<evidence type="ECO:0000256" key="1">
    <source>
        <dbReference type="SAM" id="MobiDB-lite"/>
    </source>
</evidence>
<reference evidence="2 3" key="1">
    <citation type="submission" date="2017-09" db="EMBL/GenBank/DDBJ databases">
        <title>Bacterial strain isolated from the female urinary microbiota.</title>
        <authorList>
            <person name="Thomas-White K."/>
            <person name="Kumar N."/>
            <person name="Forster S."/>
            <person name="Putonti C."/>
            <person name="Lawley T."/>
            <person name="Wolfe A.J."/>
        </authorList>
    </citation>
    <scope>NUCLEOTIDE SEQUENCE [LARGE SCALE GENOMIC DNA]</scope>
    <source>
        <strain evidence="2 3">UMB0680</strain>
    </source>
</reference>
<evidence type="ECO:0000313" key="3">
    <source>
        <dbReference type="Proteomes" id="UP000235703"/>
    </source>
</evidence>
<accession>A0A2N6PGF4</accession>
<feature type="compositionally biased region" description="Low complexity" evidence="1">
    <location>
        <begin position="64"/>
        <end position="76"/>
    </location>
</feature>